<proteinExistence type="predicted"/>
<dbReference type="GO" id="GO:0030154">
    <property type="term" value="P:cell differentiation"/>
    <property type="evidence" value="ECO:0007669"/>
    <property type="project" value="TreeGrafter"/>
</dbReference>
<dbReference type="FunFam" id="1.20.5.340:FF:000039">
    <property type="entry name" value="Nance-Horan syndrome protein isoform X1"/>
    <property type="match status" value="1"/>
</dbReference>
<dbReference type="Proteomes" id="UP000677803">
    <property type="component" value="Unassembled WGS sequence"/>
</dbReference>
<evidence type="ECO:0000256" key="1">
    <source>
        <dbReference type="SAM" id="MobiDB-lite"/>
    </source>
</evidence>
<reference evidence="2" key="1">
    <citation type="submission" date="2021-05" db="EMBL/GenBank/DDBJ databases">
        <authorList>
            <person name="Tigano A."/>
        </authorList>
    </citation>
    <scope>NUCLEOTIDE SEQUENCE</scope>
</reference>
<dbReference type="EMBL" id="CAJRST010000001">
    <property type="protein sequence ID" value="CAG5858406.1"/>
    <property type="molecule type" value="Genomic_DNA"/>
</dbReference>
<feature type="region of interest" description="Disordered" evidence="1">
    <location>
        <begin position="186"/>
        <end position="216"/>
    </location>
</feature>
<organism evidence="2 3">
    <name type="scientific">Menidia menidia</name>
    <name type="common">Atlantic silverside</name>
    <dbReference type="NCBI Taxonomy" id="238744"/>
    <lineage>
        <taxon>Eukaryota</taxon>
        <taxon>Metazoa</taxon>
        <taxon>Chordata</taxon>
        <taxon>Craniata</taxon>
        <taxon>Vertebrata</taxon>
        <taxon>Euteleostomi</taxon>
        <taxon>Actinopterygii</taxon>
        <taxon>Neopterygii</taxon>
        <taxon>Teleostei</taxon>
        <taxon>Neoteleostei</taxon>
        <taxon>Acanthomorphata</taxon>
        <taxon>Ovalentaria</taxon>
        <taxon>Atherinomorphae</taxon>
        <taxon>Atheriniformes</taxon>
        <taxon>Atherinopsidae</taxon>
        <taxon>Menidiinae</taxon>
        <taxon>Menidia</taxon>
    </lineage>
</organism>
<comment type="caution">
    <text evidence="2">The sequence shown here is derived from an EMBL/GenBank/DDBJ whole genome shotgun (WGS) entry which is preliminary data.</text>
</comment>
<keyword evidence="3" id="KW-1185">Reference proteome</keyword>
<dbReference type="PANTHER" id="PTHR23039">
    <property type="entry name" value="NANCE-HORAN SYNDROME PROTEIN"/>
    <property type="match status" value="1"/>
</dbReference>
<gene>
    <name evidence="2" type="ORF">MMEN_LOCUS769</name>
</gene>
<protein>
    <submittedName>
        <fullName evidence="2">(Atlantic silverside) hypothetical protein</fullName>
    </submittedName>
</protein>
<dbReference type="OrthoDB" id="8965057at2759"/>
<evidence type="ECO:0000313" key="3">
    <source>
        <dbReference type="Proteomes" id="UP000677803"/>
    </source>
</evidence>
<evidence type="ECO:0000313" key="2">
    <source>
        <dbReference type="EMBL" id="CAG5858406.1"/>
    </source>
</evidence>
<dbReference type="AlphaFoldDB" id="A0A8S4AFE6"/>
<dbReference type="GO" id="GO:0002088">
    <property type="term" value="P:lens development in camera-type eye"/>
    <property type="evidence" value="ECO:0007669"/>
    <property type="project" value="TreeGrafter"/>
</dbReference>
<sequence length="216" mass="23570">MPFAKRIVEPPLLCRHPIPNDEGLLFEDLCAISNVVLSRTLRQLSDLARHACSLFQELENDILTTNQRVWILQNKIGLIQQTSSALDPKKEAAGGQERERSGAEGRVLPLHWLSITAGSAHLKHVQPELSSAQRSPLSDIGIEKTKAWHDLSGDFSTVPSFQVNVAGLLNKLGLNALLSSHKVPADCSGKSDPMPDNSIGITQGEGEGRQRLGYKV</sequence>
<dbReference type="PANTHER" id="PTHR23039:SF10">
    <property type="entry name" value="NANCE-HORAN SYNDROME PROTEIN ISOFORM X1"/>
    <property type="match status" value="1"/>
</dbReference>
<dbReference type="Gene3D" id="1.20.5.340">
    <property type="match status" value="1"/>
</dbReference>
<accession>A0A8S4AFE6</accession>
<name>A0A8S4AFE6_9TELE</name>